<evidence type="ECO:0000259" key="3">
    <source>
        <dbReference type="Pfam" id="PF20516"/>
    </source>
</evidence>
<gene>
    <name evidence="5" type="ORF">PgNI_02075</name>
</gene>
<keyword evidence="4" id="KW-1185">Reference proteome</keyword>
<evidence type="ECO:0000313" key="4">
    <source>
        <dbReference type="Proteomes" id="UP000515153"/>
    </source>
</evidence>
<reference evidence="5" key="2">
    <citation type="submission" date="2019-10" db="EMBL/GenBank/DDBJ databases">
        <authorList>
            <consortium name="NCBI Genome Project"/>
        </authorList>
    </citation>
    <scope>NUCLEOTIDE SEQUENCE</scope>
    <source>
        <strain evidence="5">NI907</strain>
    </source>
</reference>
<dbReference type="Proteomes" id="UP000515153">
    <property type="component" value="Unplaced"/>
</dbReference>
<dbReference type="InterPro" id="IPR046797">
    <property type="entry name" value="PDDEXK_12"/>
</dbReference>
<dbReference type="GeneID" id="41957055"/>
<feature type="chain" id="PRO_5027783968" description="PD-(D/E)XK nuclease-like domain-containing protein" evidence="2">
    <location>
        <begin position="32"/>
        <end position="262"/>
    </location>
</feature>
<evidence type="ECO:0000256" key="2">
    <source>
        <dbReference type="SAM" id="SignalP"/>
    </source>
</evidence>
<feature type="domain" description="PD-(D/E)XK nuclease-like" evidence="3">
    <location>
        <begin position="122"/>
        <end position="257"/>
    </location>
</feature>
<dbReference type="AlphaFoldDB" id="A0A6P8BJR2"/>
<protein>
    <recommendedName>
        <fullName evidence="3">PD-(D/E)XK nuclease-like domain-containing protein</fullName>
    </recommendedName>
</protein>
<feature type="signal peptide" evidence="2">
    <location>
        <begin position="1"/>
        <end position="31"/>
    </location>
</feature>
<keyword evidence="2" id="KW-0732">Signal</keyword>
<evidence type="ECO:0000256" key="1">
    <source>
        <dbReference type="SAM" id="Phobius"/>
    </source>
</evidence>
<dbReference type="RefSeq" id="XP_030987450.1">
    <property type="nucleotide sequence ID" value="XM_031122143.1"/>
</dbReference>
<keyword evidence="1" id="KW-1133">Transmembrane helix</keyword>
<proteinExistence type="predicted"/>
<sequence length="262" mass="29091">MTATQATAICTCKSCLIVLGWLDTIDDAVVGVQPTPPLLPQCLDRDPSDRLPFAFHPPAPPWAISSTARASTSTTISRNKSQSQRSTSPVYQWIYHAAHSWPGARRVKRHTNSSGTHAYIYYHVVNQVGIAPVFVPPVRVLCPDQVLDAKIDLAPSLTPWRDSQFKKDILSAVIAQPLAERTVLQTMHDGLLFQPIAVAIKTKVFQGDENCGLVQLGVWTAAWHVGMRKFMPPGHGKRLVTLPVLLVAHYNWSLFFCVRPRR</sequence>
<dbReference type="Pfam" id="PF20516">
    <property type="entry name" value="PDDEXK_12"/>
    <property type="match status" value="1"/>
</dbReference>
<reference evidence="5" key="3">
    <citation type="submission" date="2025-08" db="UniProtKB">
        <authorList>
            <consortium name="RefSeq"/>
        </authorList>
    </citation>
    <scope>IDENTIFICATION</scope>
    <source>
        <strain evidence="5">NI907</strain>
    </source>
</reference>
<accession>A0A6P8BJR2</accession>
<reference evidence="5" key="1">
    <citation type="journal article" date="2019" name="Mol. Biol. Evol.">
        <title>Blast fungal genomes show frequent chromosomal changes, gene gains and losses, and effector gene turnover.</title>
        <authorList>
            <person name="Gomez Luciano L.B."/>
            <person name="Jason Tsai I."/>
            <person name="Chuma I."/>
            <person name="Tosa Y."/>
            <person name="Chen Y.H."/>
            <person name="Li J.Y."/>
            <person name="Li M.Y."/>
            <person name="Jade Lu M.Y."/>
            <person name="Nakayashiki H."/>
            <person name="Li W.H."/>
        </authorList>
    </citation>
    <scope>NUCLEOTIDE SEQUENCE</scope>
    <source>
        <strain evidence="5">NI907</strain>
    </source>
</reference>
<name>A0A6P8BJR2_PYRGI</name>
<keyword evidence="1" id="KW-0812">Transmembrane</keyword>
<organism evidence="4 5">
    <name type="scientific">Pyricularia grisea</name>
    <name type="common">Crabgrass-specific blast fungus</name>
    <name type="synonym">Magnaporthe grisea</name>
    <dbReference type="NCBI Taxonomy" id="148305"/>
    <lineage>
        <taxon>Eukaryota</taxon>
        <taxon>Fungi</taxon>
        <taxon>Dikarya</taxon>
        <taxon>Ascomycota</taxon>
        <taxon>Pezizomycotina</taxon>
        <taxon>Sordariomycetes</taxon>
        <taxon>Sordariomycetidae</taxon>
        <taxon>Magnaporthales</taxon>
        <taxon>Pyriculariaceae</taxon>
        <taxon>Pyricularia</taxon>
    </lineage>
</organism>
<keyword evidence="1" id="KW-0472">Membrane</keyword>
<dbReference type="KEGG" id="pgri:PgNI_02075"/>
<feature type="transmembrane region" description="Helical" evidence="1">
    <location>
        <begin position="239"/>
        <end position="258"/>
    </location>
</feature>
<evidence type="ECO:0000313" key="5">
    <source>
        <dbReference type="RefSeq" id="XP_030987450.1"/>
    </source>
</evidence>